<protein>
    <submittedName>
        <fullName evidence="3">Uncharacterized protein</fullName>
    </submittedName>
</protein>
<organism evidence="3 4">
    <name type="scientific">Xylaria bambusicola</name>
    <dbReference type="NCBI Taxonomy" id="326684"/>
    <lineage>
        <taxon>Eukaryota</taxon>
        <taxon>Fungi</taxon>
        <taxon>Dikarya</taxon>
        <taxon>Ascomycota</taxon>
        <taxon>Pezizomycotina</taxon>
        <taxon>Sordariomycetes</taxon>
        <taxon>Xylariomycetidae</taxon>
        <taxon>Xylariales</taxon>
        <taxon>Xylariaceae</taxon>
        <taxon>Xylaria</taxon>
    </lineage>
</organism>
<sequence>MSAPQHTSPPVQGQFAWLHAIGATPEAVATLNDQPYVFFVLVAGLVICILEGLFIWYIHFATMKPEQKKAKEDAKKKKAEKKSGGKPPAQR</sequence>
<comment type="caution">
    <text evidence="3">The sequence shown here is derived from an EMBL/GenBank/DDBJ whole genome shotgun (WGS) entry which is preliminary data.</text>
</comment>
<keyword evidence="2" id="KW-0812">Transmembrane</keyword>
<name>A0AAN7V244_9PEZI</name>
<evidence type="ECO:0000256" key="1">
    <source>
        <dbReference type="SAM" id="MobiDB-lite"/>
    </source>
</evidence>
<reference evidence="3 4" key="1">
    <citation type="submission" date="2023-10" db="EMBL/GenBank/DDBJ databases">
        <title>Draft genome sequence of Xylaria bambusicola isolate GMP-LS, the root and basal stem rot pathogen of sugarcane in Indonesia.</title>
        <authorList>
            <person name="Selvaraj P."/>
            <person name="Muralishankar V."/>
            <person name="Muruganantham S."/>
            <person name="Sp S."/>
            <person name="Haryani S."/>
            <person name="Lau K.J.X."/>
            <person name="Naqvi N.I."/>
        </authorList>
    </citation>
    <scope>NUCLEOTIDE SEQUENCE [LARGE SCALE GENOMIC DNA]</scope>
    <source>
        <strain evidence="3">GMP-LS</strain>
    </source>
</reference>
<proteinExistence type="predicted"/>
<accession>A0AAN7V244</accession>
<feature type="transmembrane region" description="Helical" evidence="2">
    <location>
        <begin position="36"/>
        <end position="58"/>
    </location>
</feature>
<evidence type="ECO:0000313" key="3">
    <source>
        <dbReference type="EMBL" id="KAK5635204.1"/>
    </source>
</evidence>
<feature type="region of interest" description="Disordered" evidence="1">
    <location>
        <begin position="65"/>
        <end position="91"/>
    </location>
</feature>
<dbReference type="Proteomes" id="UP001305414">
    <property type="component" value="Unassembled WGS sequence"/>
</dbReference>
<dbReference type="EMBL" id="JAWHQM010000050">
    <property type="protein sequence ID" value="KAK5635204.1"/>
    <property type="molecule type" value="Genomic_DNA"/>
</dbReference>
<evidence type="ECO:0000313" key="4">
    <source>
        <dbReference type="Proteomes" id="UP001305414"/>
    </source>
</evidence>
<keyword evidence="4" id="KW-1185">Reference proteome</keyword>
<keyword evidence="2" id="KW-1133">Transmembrane helix</keyword>
<feature type="compositionally biased region" description="Basic and acidic residues" evidence="1">
    <location>
        <begin position="65"/>
        <end position="75"/>
    </location>
</feature>
<dbReference type="AlphaFoldDB" id="A0AAN7V244"/>
<gene>
    <name evidence="3" type="ORF">RRF57_010916</name>
</gene>
<evidence type="ECO:0000256" key="2">
    <source>
        <dbReference type="SAM" id="Phobius"/>
    </source>
</evidence>
<keyword evidence="2" id="KW-0472">Membrane</keyword>